<dbReference type="AlphaFoldDB" id="A0A317YNF9"/>
<reference evidence="2 3" key="1">
    <citation type="journal article" date="2018" name="Vet. Microbiol.">
        <title>Clonal diversity and geographic distribution of methicillin-resistant Staphylococcus pseudintermedius from Australian animals: Discovery of novel sequence types.</title>
        <authorList>
            <person name="Worthing K.A."/>
            <person name="Abraham S."/>
            <person name="Coombs G.W."/>
            <person name="Pang S."/>
            <person name="Saputra S."/>
            <person name="Jordan D."/>
            <person name="Trott D.J."/>
            <person name="Norris J.M."/>
        </authorList>
    </citation>
    <scope>NUCLEOTIDE SEQUENCE [LARGE SCALE GENOMIC DNA]</scope>
    <source>
        <strain evidence="2 3">ST525 1</strain>
    </source>
</reference>
<sequence>MISINEVAKYFIENGEDITPKKLQKLSYYAEAWCNALLNERLIEDTHFEAWVHGPVSPDLYQQYKKYGWNEIDKPEVNVEYSFSDKEKEILDSVIETYGHLSGNELEALTHEETPWLNQRKGLGETETSNNIIKFEDMQSYYSSIYLGD</sequence>
<dbReference type="Proteomes" id="UP000246800">
    <property type="component" value="Unassembled WGS sequence"/>
</dbReference>
<organism evidence="2 3">
    <name type="scientific">Staphylococcus pseudintermedius</name>
    <dbReference type="NCBI Taxonomy" id="283734"/>
    <lineage>
        <taxon>Bacteria</taxon>
        <taxon>Bacillati</taxon>
        <taxon>Bacillota</taxon>
        <taxon>Bacilli</taxon>
        <taxon>Bacillales</taxon>
        <taxon>Staphylococcaceae</taxon>
        <taxon>Staphylococcus</taxon>
        <taxon>Staphylococcus intermedius group</taxon>
    </lineage>
</organism>
<dbReference type="RefSeq" id="WP_061713860.1">
    <property type="nucleotide sequence ID" value="NZ_CAJETB010000002.1"/>
</dbReference>
<evidence type="ECO:0000313" key="2">
    <source>
        <dbReference type="EMBL" id="PWZ73227.1"/>
    </source>
</evidence>
<feature type="domain" description="Antitoxin SocA-like Panacea" evidence="1">
    <location>
        <begin position="23"/>
        <end position="116"/>
    </location>
</feature>
<evidence type="ECO:0000259" key="1">
    <source>
        <dbReference type="Pfam" id="PF13274"/>
    </source>
</evidence>
<proteinExistence type="predicted"/>
<dbReference type="Pfam" id="PF13274">
    <property type="entry name" value="SocA_Panacea"/>
    <property type="match status" value="1"/>
</dbReference>
<gene>
    <name evidence="2" type="ORF">DD902_11595</name>
</gene>
<accession>A0A317YNF9</accession>
<dbReference type="InterPro" id="IPR025272">
    <property type="entry name" value="SocA_Panacea"/>
</dbReference>
<evidence type="ECO:0000313" key="3">
    <source>
        <dbReference type="Proteomes" id="UP000246800"/>
    </source>
</evidence>
<comment type="caution">
    <text evidence="2">The sequence shown here is derived from an EMBL/GenBank/DDBJ whole genome shotgun (WGS) entry which is preliminary data.</text>
</comment>
<dbReference type="EMBL" id="QEIT01000076">
    <property type="protein sequence ID" value="PWZ73227.1"/>
    <property type="molecule type" value="Genomic_DNA"/>
</dbReference>
<protein>
    <submittedName>
        <fullName evidence="2">DUF4065 domain-containing protein</fullName>
    </submittedName>
</protein>
<name>A0A317YNF9_STAPS</name>